<keyword evidence="4 10" id="KW-0479">Metal-binding</keyword>
<comment type="catalytic activity">
    <reaction evidence="10">
        <text>holo-[cytochrome c] = apo-[cytochrome c] + heme b</text>
        <dbReference type="Rhea" id="RHEA:22648"/>
        <dbReference type="Rhea" id="RHEA-COMP:10725"/>
        <dbReference type="Rhea" id="RHEA-COMP:10726"/>
        <dbReference type="ChEBI" id="CHEBI:29950"/>
        <dbReference type="ChEBI" id="CHEBI:60344"/>
        <dbReference type="ChEBI" id="CHEBI:83739"/>
        <dbReference type="EC" id="4.4.1.17"/>
    </reaction>
</comment>
<feature type="compositionally biased region" description="Basic and acidic residues" evidence="11">
    <location>
        <begin position="11"/>
        <end position="27"/>
    </location>
</feature>
<dbReference type="AlphaFoldDB" id="A0AA35J2L8"/>
<dbReference type="InterPro" id="IPR000511">
    <property type="entry name" value="Holocyt_c/c1_synthase"/>
</dbReference>
<comment type="function">
    <text evidence="10">Lyase that catalyzes the covalent linking of the heme group to the cytochrome C apoprotein to produce the mature functional cytochrome.</text>
</comment>
<evidence type="ECO:0000256" key="11">
    <source>
        <dbReference type="SAM" id="MobiDB-lite"/>
    </source>
</evidence>
<dbReference type="GO" id="GO:0005743">
    <property type="term" value="C:mitochondrial inner membrane"/>
    <property type="evidence" value="ECO:0007669"/>
    <property type="project" value="UniProtKB-SubCell"/>
</dbReference>
<evidence type="ECO:0000256" key="5">
    <source>
        <dbReference type="ARBA" id="ARBA00022792"/>
    </source>
</evidence>
<dbReference type="PANTHER" id="PTHR12743">
    <property type="entry name" value="CYTOCHROME C1 HEME LYASE"/>
    <property type="match status" value="1"/>
</dbReference>
<evidence type="ECO:0000256" key="3">
    <source>
        <dbReference type="ARBA" id="ARBA00022617"/>
    </source>
</evidence>
<dbReference type="PANTHER" id="PTHR12743:SF0">
    <property type="entry name" value="HOLOCYTOCHROME C-TYPE SYNTHASE"/>
    <property type="match status" value="1"/>
</dbReference>
<evidence type="ECO:0000256" key="4">
    <source>
        <dbReference type="ARBA" id="ARBA00022723"/>
    </source>
</evidence>
<feature type="region of interest" description="Disordered" evidence="11">
    <location>
        <begin position="1"/>
        <end position="55"/>
    </location>
</feature>
<dbReference type="Pfam" id="PF01265">
    <property type="entry name" value="Cyto_heme_lyase"/>
    <property type="match status" value="1"/>
</dbReference>
<organism evidence="12 13">
    <name type="scientific">Saccharomyces uvarum</name>
    <name type="common">Yeast</name>
    <name type="synonym">Saccharomyces bayanus var. uvarum</name>
    <dbReference type="NCBI Taxonomy" id="230603"/>
    <lineage>
        <taxon>Eukaryota</taxon>
        <taxon>Fungi</taxon>
        <taxon>Dikarya</taxon>
        <taxon>Ascomycota</taxon>
        <taxon>Saccharomycotina</taxon>
        <taxon>Saccharomycetes</taxon>
        <taxon>Saccharomycetales</taxon>
        <taxon>Saccharomycetaceae</taxon>
        <taxon>Saccharomyces</taxon>
    </lineage>
</organism>
<dbReference type="PROSITE" id="PS00821">
    <property type="entry name" value="CYTO_HEME_LYASE_1"/>
    <property type="match status" value="1"/>
</dbReference>
<keyword evidence="5 10" id="KW-0999">Mitochondrion inner membrane</keyword>
<protein>
    <recommendedName>
        <fullName evidence="10">Holocytochrome c-type synthase</fullName>
        <ecNumber evidence="10">4.4.1.17</ecNumber>
    </recommendedName>
</protein>
<keyword evidence="8 10" id="KW-0472">Membrane</keyword>
<dbReference type="PROSITE" id="PS00822">
    <property type="entry name" value="CYTO_HEME_LYASE_2"/>
    <property type="match status" value="1"/>
</dbReference>
<dbReference type="Proteomes" id="UP001162090">
    <property type="component" value="Chromosome 11"/>
</dbReference>
<proteinExistence type="inferred from homology"/>
<evidence type="ECO:0000256" key="10">
    <source>
        <dbReference type="RuleBase" id="RU363130"/>
    </source>
</evidence>
<comment type="subcellular location">
    <subcellularLocation>
        <location evidence="1 10">Mitochondrion inner membrane</location>
    </subcellularLocation>
</comment>
<name>A0AA35J2L8_SACUV</name>
<keyword evidence="7 10" id="KW-0496">Mitochondrion</keyword>
<keyword evidence="3 10" id="KW-0349">Heme</keyword>
<dbReference type="GO" id="GO:0004408">
    <property type="term" value="F:holocytochrome-c synthase activity"/>
    <property type="evidence" value="ECO:0007669"/>
    <property type="project" value="UniProtKB-EC"/>
</dbReference>
<evidence type="ECO:0000313" key="13">
    <source>
        <dbReference type="Proteomes" id="UP001162090"/>
    </source>
</evidence>
<dbReference type="EMBL" id="OX365922">
    <property type="protein sequence ID" value="CAI4045144.1"/>
    <property type="molecule type" value="Genomic_DNA"/>
</dbReference>
<accession>A0AA35J2L8</accession>
<evidence type="ECO:0000256" key="2">
    <source>
        <dbReference type="ARBA" id="ARBA00007255"/>
    </source>
</evidence>
<evidence type="ECO:0000313" key="12">
    <source>
        <dbReference type="EMBL" id="CAI4045144.1"/>
    </source>
</evidence>
<keyword evidence="9 10" id="KW-0456">Lyase</keyword>
<dbReference type="EC" id="4.4.1.17" evidence="10"/>
<evidence type="ECO:0000256" key="8">
    <source>
        <dbReference type="ARBA" id="ARBA00023136"/>
    </source>
</evidence>
<evidence type="ECO:0000256" key="6">
    <source>
        <dbReference type="ARBA" id="ARBA00023004"/>
    </source>
</evidence>
<keyword evidence="6 10" id="KW-0408">Iron</keyword>
<sequence>MTASDQQGKCPVDEETRQLWLREHSKEAPPGAPGAPSSPSELECSANPQLNDKDPQYVTNVGLSQSREVSTIPRTDSDKNWIYPSEKQFYEAMMKKNWDPNSNDMKVVVPLHNSINERVWNYIRSWEDKQGGEACGGIKLSNFKGDSKKLTPRAWFRSRVLHLAKPFDRHDWQIDRCGKTIDYVIDFYSNDQNAPEQQQPLIYLDVRPKLNSFEGFRLRFWKYLGF</sequence>
<evidence type="ECO:0000256" key="7">
    <source>
        <dbReference type="ARBA" id="ARBA00023128"/>
    </source>
</evidence>
<comment type="similarity">
    <text evidence="2 10">Belongs to the cytochrome c-type heme lyase family.</text>
</comment>
<dbReference type="GO" id="GO:0046872">
    <property type="term" value="F:metal ion binding"/>
    <property type="evidence" value="ECO:0007669"/>
    <property type="project" value="UniProtKB-KW"/>
</dbReference>
<gene>
    <name evidence="12" type="primary">SUVC11G1320</name>
    <name evidence="12" type="ORF">SUVC_11G1320</name>
</gene>
<reference evidence="12" key="1">
    <citation type="submission" date="2022-10" db="EMBL/GenBank/DDBJ databases">
        <authorList>
            <person name="Byrne P K."/>
        </authorList>
    </citation>
    <scope>NUCLEOTIDE SEQUENCE</scope>
    <source>
        <strain evidence="12">CBS7001</strain>
    </source>
</reference>
<evidence type="ECO:0000256" key="1">
    <source>
        <dbReference type="ARBA" id="ARBA00004273"/>
    </source>
</evidence>
<evidence type="ECO:0000256" key="9">
    <source>
        <dbReference type="ARBA" id="ARBA00023239"/>
    </source>
</evidence>